<sequence length="315" mass="36611">MNQHKKILSICIPTYNRAKILDNALNAIQKELKTIDCSKIELIVSDNCSPDNTEEVVENYIQAGMPIVYSKNHTNLGMDGNFVQCFKKASAQYVWVLGDDDFLKEGALSFLLASLKNTNYGLIHLKIFPKGNEEIQIYQTIEDYLSDISYWITFISSNIVATKFVPLINFEKYMGTWFTLIPLYITAAKESSKNLMINKRIFEDAADGATNGGYNFFEVFVVNYLTIRQEMLAGAKNEMYYYKKEKKRLFNEFLLGNIYRFYFKKDIGRYKVEGGWKILFQYFGGNFYFYKGILKLTIKRLLPPQIIQRIKKMLS</sequence>
<feature type="domain" description="Glycosyltransferase 2-like" evidence="1">
    <location>
        <begin position="9"/>
        <end position="143"/>
    </location>
</feature>
<accession>C7M804</accession>
<dbReference type="Gene3D" id="3.90.550.10">
    <property type="entry name" value="Spore Coat Polysaccharide Biosynthesis Protein SpsA, Chain A"/>
    <property type="match status" value="1"/>
</dbReference>
<dbReference type="CAZy" id="GT2">
    <property type="family name" value="Glycosyltransferase Family 2"/>
</dbReference>
<dbReference type="Pfam" id="PF00535">
    <property type="entry name" value="Glycos_transf_2"/>
    <property type="match status" value="1"/>
</dbReference>
<dbReference type="eggNOG" id="COG1216">
    <property type="taxonomic scope" value="Bacteria"/>
</dbReference>
<dbReference type="GeneID" id="29675980"/>
<dbReference type="PANTHER" id="PTHR22916">
    <property type="entry name" value="GLYCOSYLTRANSFERASE"/>
    <property type="match status" value="1"/>
</dbReference>
<dbReference type="EMBL" id="CP001632">
    <property type="protein sequence ID" value="ACU92260.1"/>
    <property type="molecule type" value="Genomic_DNA"/>
</dbReference>
<name>C7M804_CAPOD</name>
<protein>
    <submittedName>
        <fullName evidence="2">Glycosyl transferase family 2</fullName>
    </submittedName>
</protein>
<dbReference type="STRING" id="521097.Coch_0702"/>
<dbReference type="Proteomes" id="UP000006650">
    <property type="component" value="Chromosome"/>
</dbReference>
<proteinExistence type="predicted"/>
<dbReference type="HOGENOM" id="CLU_067064_1_0_10"/>
<organism evidence="2 3">
    <name type="scientific">Capnocytophaga ochracea (strain ATCC 27872 / DSM 7271 / CCUG 9716 / JCM 12966 / NCTC 12371 / SS31 / VPI 2845)</name>
    <name type="common">Bacteroides ochraceus</name>
    <dbReference type="NCBI Taxonomy" id="521097"/>
    <lineage>
        <taxon>Bacteria</taxon>
        <taxon>Pseudomonadati</taxon>
        <taxon>Bacteroidota</taxon>
        <taxon>Flavobacteriia</taxon>
        <taxon>Flavobacteriales</taxon>
        <taxon>Flavobacteriaceae</taxon>
        <taxon>Capnocytophaga</taxon>
    </lineage>
</organism>
<dbReference type="SUPFAM" id="SSF53448">
    <property type="entry name" value="Nucleotide-diphospho-sugar transferases"/>
    <property type="match status" value="1"/>
</dbReference>
<evidence type="ECO:0000313" key="3">
    <source>
        <dbReference type="Proteomes" id="UP000006650"/>
    </source>
</evidence>
<keyword evidence="2" id="KW-0808">Transferase</keyword>
<evidence type="ECO:0000313" key="2">
    <source>
        <dbReference type="EMBL" id="ACU92260.1"/>
    </source>
</evidence>
<dbReference type="GO" id="GO:0016758">
    <property type="term" value="F:hexosyltransferase activity"/>
    <property type="evidence" value="ECO:0007669"/>
    <property type="project" value="UniProtKB-ARBA"/>
</dbReference>
<dbReference type="InterPro" id="IPR029044">
    <property type="entry name" value="Nucleotide-diphossugar_trans"/>
</dbReference>
<dbReference type="AlphaFoldDB" id="C7M804"/>
<dbReference type="PANTHER" id="PTHR22916:SF3">
    <property type="entry name" value="UDP-GLCNAC:BETAGAL BETA-1,3-N-ACETYLGLUCOSAMINYLTRANSFERASE-LIKE PROTEIN 1"/>
    <property type="match status" value="1"/>
</dbReference>
<gene>
    <name evidence="2" type="ordered locus">Coch_0702</name>
</gene>
<dbReference type="RefSeq" id="WP_015781968.1">
    <property type="nucleotide sequence ID" value="NC_013162.1"/>
</dbReference>
<evidence type="ECO:0000259" key="1">
    <source>
        <dbReference type="Pfam" id="PF00535"/>
    </source>
</evidence>
<reference evidence="2 3" key="1">
    <citation type="journal article" date="2009" name="Stand. Genomic Sci.">
        <title>Complete genome sequence of Capnocytophaga ochracea type strain (VPI 2845).</title>
        <authorList>
            <person name="Mavrommatis K."/>
            <person name="Gronow S."/>
            <person name="Saunders E."/>
            <person name="Land M."/>
            <person name="Lapidus A."/>
            <person name="Copeland A."/>
            <person name="Glavina Del Rio T."/>
            <person name="Nolan M."/>
            <person name="Lucas S."/>
            <person name="Chen F."/>
            <person name="Tice H."/>
            <person name="Cheng J.F."/>
            <person name="Bruce D."/>
            <person name="Goodwin L."/>
            <person name="Pitluck S."/>
            <person name="Pati A."/>
            <person name="Ivanova N."/>
            <person name="Chen A."/>
            <person name="Palaniappan K."/>
            <person name="Chain P."/>
            <person name="Hauser L."/>
            <person name="Chang Y.J."/>
            <person name="Jeffries C.D."/>
            <person name="Brettin T."/>
            <person name="Detter J.C."/>
            <person name="Han C."/>
            <person name="Bristow J."/>
            <person name="Goker M."/>
            <person name="Rohde M."/>
            <person name="Eisen J.A."/>
            <person name="Markowitz V."/>
            <person name="Kyrpides N.C."/>
            <person name="Klenk H.P."/>
            <person name="Hugenholtz P."/>
        </authorList>
    </citation>
    <scope>NUCLEOTIDE SEQUENCE [LARGE SCALE GENOMIC DNA]</scope>
    <source>
        <strain evidence="3">ATCC 27872 / DSM 7271 / JCM 12966 / VPI 2845</strain>
    </source>
</reference>
<dbReference type="KEGG" id="coc:Coch_0702"/>
<dbReference type="CDD" id="cd00761">
    <property type="entry name" value="Glyco_tranf_GTA_type"/>
    <property type="match status" value="1"/>
</dbReference>
<dbReference type="InterPro" id="IPR001173">
    <property type="entry name" value="Glyco_trans_2-like"/>
</dbReference>
<keyword evidence="3" id="KW-1185">Reference proteome</keyword>